<reference evidence="1" key="1">
    <citation type="submission" date="2018-05" db="EMBL/GenBank/DDBJ databases">
        <authorList>
            <person name="Lanie J.A."/>
            <person name="Ng W.-L."/>
            <person name="Kazmierczak K.M."/>
            <person name="Andrzejewski T.M."/>
            <person name="Davidsen T.M."/>
            <person name="Wayne K.J."/>
            <person name="Tettelin H."/>
            <person name="Glass J.I."/>
            <person name="Rusch D."/>
            <person name="Podicherti R."/>
            <person name="Tsui H.-C.T."/>
            <person name="Winkler M.E."/>
        </authorList>
    </citation>
    <scope>NUCLEOTIDE SEQUENCE</scope>
</reference>
<sequence>MTCEYLNCKFKKKGKSEFCGRHQKLGKKLKNPELYCTKKSCANLRAENSKRCQKCIAQKQKKEASKIPCQYPNCKFSVKRKSESNEFCGKHIKLGAKLKNPELYCTKDNCGNLRVEGHKSCKKCLDQSRKFEEIRKKKRKQIPKTKCRLCEKEIEDFTTLSGNKPTLCKYHYELETLREERRPERDRKEEYNEYDEKRRDDPERIEYKYNYHRSLNFKLINYKSKCKNSDDSSKTWKLTDEYAIFLFKSPCYYCGKVSYESNWSGIDRKDNNECYTTKNSRSCCKLCNMMKETYDADFFIEHCRNIVRHNNNILNN</sequence>
<name>A0A381X0A4_9ZZZZ</name>
<accession>A0A381X0A4</accession>
<dbReference type="Gene3D" id="3.30.40.220">
    <property type="match status" value="1"/>
</dbReference>
<proteinExistence type="predicted"/>
<protein>
    <submittedName>
        <fullName evidence="1">Uncharacterized protein</fullName>
    </submittedName>
</protein>
<organism evidence="1">
    <name type="scientific">marine metagenome</name>
    <dbReference type="NCBI Taxonomy" id="408172"/>
    <lineage>
        <taxon>unclassified sequences</taxon>
        <taxon>metagenomes</taxon>
        <taxon>ecological metagenomes</taxon>
    </lineage>
</organism>
<evidence type="ECO:0000313" key="1">
    <source>
        <dbReference type="EMBL" id="SVA58012.1"/>
    </source>
</evidence>
<dbReference type="EMBL" id="UINC01013424">
    <property type="protein sequence ID" value="SVA58012.1"/>
    <property type="molecule type" value="Genomic_DNA"/>
</dbReference>
<dbReference type="AlphaFoldDB" id="A0A381X0A4"/>
<gene>
    <name evidence="1" type="ORF">METZ01_LOCUS110866</name>
</gene>